<comment type="similarity">
    <text evidence="1 4">Belongs to the glycosyl hydrolase 13 family.</text>
</comment>
<evidence type="ECO:0000256" key="5">
    <source>
        <dbReference type="RuleBase" id="RU361134"/>
    </source>
</evidence>
<dbReference type="SUPFAM" id="SSF51445">
    <property type="entry name" value="(Trans)glycosidases"/>
    <property type="match status" value="1"/>
</dbReference>
<gene>
    <name evidence="7" type="ORF">VN24_00880</name>
</gene>
<dbReference type="GO" id="GO:0004556">
    <property type="term" value="F:alpha-amylase activity"/>
    <property type="evidence" value="ECO:0007669"/>
    <property type="project" value="UniProtKB-UniRule"/>
</dbReference>
<dbReference type="AlphaFoldDB" id="A0A0D5NQ15"/>
<dbReference type="SUPFAM" id="SSF51011">
    <property type="entry name" value="Glycosyl hydrolase domain"/>
    <property type="match status" value="1"/>
</dbReference>
<dbReference type="InterPro" id="IPR017853">
    <property type="entry name" value="GH"/>
</dbReference>
<keyword evidence="2 5" id="KW-0378">Hydrolase</keyword>
<dbReference type="STRING" id="1126833.VN24_00880"/>
<dbReference type="PANTHER" id="PTHR10357:SF179">
    <property type="entry name" value="NEUTRAL AND BASIC AMINO ACID TRANSPORT PROTEIN RBAT"/>
    <property type="match status" value="1"/>
</dbReference>
<evidence type="ECO:0000313" key="7">
    <source>
        <dbReference type="EMBL" id="AJY77404.1"/>
    </source>
</evidence>
<dbReference type="KEGG" id="pbj:VN24_00880"/>
<feature type="domain" description="Glycosyl hydrolase family 13 catalytic" evidence="6">
    <location>
        <begin position="13"/>
        <end position="414"/>
    </location>
</feature>
<dbReference type="Gene3D" id="2.60.40.1180">
    <property type="entry name" value="Golgi alpha-mannosidase II"/>
    <property type="match status" value="1"/>
</dbReference>
<dbReference type="InterPro" id="IPR013780">
    <property type="entry name" value="Glyco_hydro_b"/>
</dbReference>
<dbReference type="InterPro" id="IPR006047">
    <property type="entry name" value="GH13_cat_dom"/>
</dbReference>
<evidence type="ECO:0000259" key="6">
    <source>
        <dbReference type="SMART" id="SM00642"/>
    </source>
</evidence>
<proteinExistence type="inferred from homology"/>
<dbReference type="PATRIC" id="fig|1126833.4.peg.200"/>
<evidence type="ECO:0000313" key="8">
    <source>
        <dbReference type="Proteomes" id="UP000032633"/>
    </source>
</evidence>
<dbReference type="EMBL" id="CP011058">
    <property type="protein sequence ID" value="AJY77404.1"/>
    <property type="molecule type" value="Genomic_DNA"/>
</dbReference>
<organism evidence="7 8">
    <name type="scientific">Paenibacillus beijingensis</name>
    <dbReference type="NCBI Taxonomy" id="1126833"/>
    <lineage>
        <taxon>Bacteria</taxon>
        <taxon>Bacillati</taxon>
        <taxon>Bacillota</taxon>
        <taxon>Bacilli</taxon>
        <taxon>Bacillales</taxon>
        <taxon>Paenibacillaceae</taxon>
        <taxon>Paenibacillus</taxon>
    </lineage>
</organism>
<dbReference type="HOGENOM" id="CLU_006462_2_4_9"/>
<dbReference type="InterPro" id="IPR056300">
    <property type="entry name" value="SusG-like_C"/>
</dbReference>
<keyword evidence="5" id="KW-0119">Carbohydrate metabolism</keyword>
<protein>
    <recommendedName>
        <fullName evidence="5">Alpha-amylase</fullName>
        <ecNumber evidence="5">3.2.1.1</ecNumber>
    </recommendedName>
</protein>
<dbReference type="Pfam" id="PF23915">
    <property type="entry name" value="SusG_C"/>
    <property type="match status" value="1"/>
</dbReference>
<dbReference type="PANTHER" id="PTHR10357">
    <property type="entry name" value="ALPHA-AMYLASE FAMILY MEMBER"/>
    <property type="match status" value="1"/>
</dbReference>
<evidence type="ECO:0000256" key="2">
    <source>
        <dbReference type="ARBA" id="ARBA00022801"/>
    </source>
</evidence>
<evidence type="ECO:0000256" key="3">
    <source>
        <dbReference type="ARBA" id="ARBA00023295"/>
    </source>
</evidence>
<reference evidence="8" key="2">
    <citation type="submission" date="2015-03" db="EMBL/GenBank/DDBJ databases">
        <title>Genome sequence of Paenibacillus beijingensis strain DSM 24997T.</title>
        <authorList>
            <person name="Kwak Y."/>
            <person name="Shin J.-H."/>
        </authorList>
    </citation>
    <scope>NUCLEOTIDE SEQUENCE [LARGE SCALE GENOMIC DNA]</scope>
    <source>
        <strain evidence="8">DSM 24997</strain>
    </source>
</reference>
<dbReference type="Gene3D" id="3.90.400.10">
    <property type="entry name" value="Oligo-1,6-glucosidase, Domain 2"/>
    <property type="match status" value="1"/>
</dbReference>
<dbReference type="SMART" id="SM00642">
    <property type="entry name" value="Aamy"/>
    <property type="match status" value="1"/>
</dbReference>
<sequence>MEIDEQPSTVYYEIFVRSFYDSNGDGIGDLRGVIEKLDYLNDGDPNTDTDLGIGGIWLMPVNPSPSYHGYDITDFYGIDSEYGTVEDFGRLIEEAHRRGIKVIMDMVFNHTSLEHPWFADSRNPDSKYRSWYYWMNKEEDTGGAASAAGSGDAWHTLGGGKYLGIFSDHMPDLNYDNPEVRQEMIRIGKFWLEKGVDGFRLDAAKHIYIDTKDDVTAKEKLDKNIAWWNEFREAMNEVNPGAYIVGEMMDKSPAIIAPYLQPFDSGFNFGLAEQLVNMAKLEQSADLGFTLKRTYDLFARMSDPTFVDAPFLTNHDQTRAMSTLYGNVERAKSAASLLLSLPGNPFIYYGEEIGMQGMKPDEFVREPMVWYDKAKAGQTSWEPSKFNLETPSVERQLNDPQSLLSHYRKWIGVRNKLKALRDGGMEEYESDNMKLTAFIRATNDERVLVVHNTTGDEQKLTLAIPNEFARVIMSTKNGSELADGGKVLVLPSYSSVILGR</sequence>
<dbReference type="InterPro" id="IPR045857">
    <property type="entry name" value="O16G_dom_2"/>
</dbReference>
<dbReference type="EC" id="3.2.1.1" evidence="5"/>
<dbReference type="Pfam" id="PF00128">
    <property type="entry name" value="Alpha-amylase"/>
    <property type="match status" value="1"/>
</dbReference>
<keyword evidence="3 5" id="KW-0326">Glycosidase</keyword>
<dbReference type="Proteomes" id="UP000032633">
    <property type="component" value="Chromosome"/>
</dbReference>
<dbReference type="PRINTS" id="PR00110">
    <property type="entry name" value="ALPHAAMYLASE"/>
</dbReference>
<evidence type="ECO:0000256" key="4">
    <source>
        <dbReference type="RuleBase" id="RU003615"/>
    </source>
</evidence>
<evidence type="ECO:0000256" key="1">
    <source>
        <dbReference type="ARBA" id="ARBA00008061"/>
    </source>
</evidence>
<reference evidence="7 8" key="1">
    <citation type="journal article" date="2015" name="J. Biotechnol.">
        <title>Complete genome sequence of Paenibacillus beijingensis 7188(T) (=DSM 24997(T)), a novel rhizobacterium from jujube garden soil.</title>
        <authorList>
            <person name="Kwak Y."/>
            <person name="Shin J.H."/>
        </authorList>
    </citation>
    <scope>NUCLEOTIDE SEQUENCE [LARGE SCALE GENOMIC DNA]</scope>
    <source>
        <strain evidence="7 8">DSM 24997</strain>
    </source>
</reference>
<dbReference type="CDD" id="cd11316">
    <property type="entry name" value="AmyAc_bac2_AmyA"/>
    <property type="match status" value="1"/>
</dbReference>
<comment type="catalytic activity">
    <reaction evidence="5">
        <text>Endohydrolysis of (1-&gt;4)-alpha-D-glucosidic linkages in polysaccharides containing three or more (1-&gt;4)-alpha-linked D-glucose units.</text>
        <dbReference type="EC" id="3.2.1.1"/>
    </reaction>
</comment>
<dbReference type="GO" id="GO:0009313">
    <property type="term" value="P:oligosaccharide catabolic process"/>
    <property type="evidence" value="ECO:0007669"/>
    <property type="project" value="TreeGrafter"/>
</dbReference>
<dbReference type="Gene3D" id="3.20.20.80">
    <property type="entry name" value="Glycosidases"/>
    <property type="match status" value="1"/>
</dbReference>
<keyword evidence="8" id="KW-1185">Reference proteome</keyword>
<accession>A0A0D5NQ15</accession>
<dbReference type="GO" id="GO:0043169">
    <property type="term" value="F:cation binding"/>
    <property type="evidence" value="ECO:0007669"/>
    <property type="project" value="InterPro"/>
</dbReference>
<name>A0A0D5NQ15_9BACL</name>
<dbReference type="InterPro" id="IPR006046">
    <property type="entry name" value="Alpha_amylase"/>
</dbReference>